<accession>A0A2T3W9J2</accession>
<keyword evidence="3" id="KW-1185">Reference proteome</keyword>
<dbReference type="AlphaFoldDB" id="A0A2T3W9J2"/>
<comment type="caution">
    <text evidence="2">The sequence shown here is derived from an EMBL/GenBank/DDBJ whole genome shotgun (WGS) entry which is preliminary data.</text>
</comment>
<reference evidence="2 3" key="1">
    <citation type="submission" date="2018-03" db="EMBL/GenBank/DDBJ databases">
        <title>Draft genome of Deinococcus sp. OD32.</title>
        <authorList>
            <person name="Wang X.-P."/>
            <person name="Du Z.-J."/>
        </authorList>
    </citation>
    <scope>NUCLEOTIDE SEQUENCE [LARGE SCALE GENOMIC DNA]</scope>
    <source>
        <strain evidence="2 3">OD32</strain>
    </source>
</reference>
<evidence type="ECO:0000313" key="2">
    <source>
        <dbReference type="EMBL" id="PTA68580.1"/>
    </source>
</evidence>
<organism evidence="2 3">
    <name type="scientific">Deinococcus arcticus</name>
    <dbReference type="NCBI Taxonomy" id="2136176"/>
    <lineage>
        <taxon>Bacteria</taxon>
        <taxon>Thermotogati</taxon>
        <taxon>Deinococcota</taxon>
        <taxon>Deinococci</taxon>
        <taxon>Deinococcales</taxon>
        <taxon>Deinococcaceae</taxon>
        <taxon>Deinococcus</taxon>
    </lineage>
</organism>
<name>A0A2T3W9J2_9DEIO</name>
<proteinExistence type="predicted"/>
<feature type="region of interest" description="Disordered" evidence="1">
    <location>
        <begin position="1"/>
        <end position="31"/>
    </location>
</feature>
<sequence>MSGQEVGLQRDGNSAGTPKAARPSADPSVQKDMPDAALVETLLAARWANRLGDYTGPMATWSDERRASVLNIVFERLRTVDPDQQVLPYQVGRAVAAERPVPFANRVLAAGGSDALLAEVCWSVNGWAGTSTVPLLLDLVRSERSIAVRRQAPLTLIFTRDACVPALLAEVITWAPDSPETQELVAFVRSLPEMKGCALPTTPA</sequence>
<dbReference type="Proteomes" id="UP000240317">
    <property type="component" value="Unassembled WGS sequence"/>
</dbReference>
<protein>
    <submittedName>
        <fullName evidence="2">Uncharacterized protein</fullName>
    </submittedName>
</protein>
<dbReference type="EMBL" id="PYSV01000005">
    <property type="protein sequence ID" value="PTA68580.1"/>
    <property type="molecule type" value="Genomic_DNA"/>
</dbReference>
<evidence type="ECO:0000256" key="1">
    <source>
        <dbReference type="SAM" id="MobiDB-lite"/>
    </source>
</evidence>
<evidence type="ECO:0000313" key="3">
    <source>
        <dbReference type="Proteomes" id="UP000240317"/>
    </source>
</evidence>
<gene>
    <name evidence="2" type="ORF">C8263_07245</name>
</gene>